<gene>
    <name evidence="2" type="ORF">U9M48_027015</name>
</gene>
<dbReference type="EMBL" id="CP144750">
    <property type="protein sequence ID" value="WVZ79437.1"/>
    <property type="molecule type" value="Genomic_DNA"/>
</dbReference>
<proteinExistence type="predicted"/>
<evidence type="ECO:0000313" key="3">
    <source>
        <dbReference type="Proteomes" id="UP001341281"/>
    </source>
</evidence>
<dbReference type="SUPFAM" id="SSF82199">
    <property type="entry name" value="SET domain"/>
    <property type="match status" value="1"/>
</dbReference>
<dbReference type="InterPro" id="IPR046341">
    <property type="entry name" value="SET_dom_sf"/>
</dbReference>
<name>A0AAQ3WYX9_PASNO</name>
<protein>
    <submittedName>
        <fullName evidence="2">Uncharacterized protein</fullName>
    </submittedName>
</protein>
<organism evidence="2 3">
    <name type="scientific">Paspalum notatum var. saurae</name>
    <dbReference type="NCBI Taxonomy" id="547442"/>
    <lineage>
        <taxon>Eukaryota</taxon>
        <taxon>Viridiplantae</taxon>
        <taxon>Streptophyta</taxon>
        <taxon>Embryophyta</taxon>
        <taxon>Tracheophyta</taxon>
        <taxon>Spermatophyta</taxon>
        <taxon>Magnoliopsida</taxon>
        <taxon>Liliopsida</taxon>
        <taxon>Poales</taxon>
        <taxon>Poaceae</taxon>
        <taxon>PACMAD clade</taxon>
        <taxon>Panicoideae</taxon>
        <taxon>Andropogonodae</taxon>
        <taxon>Paspaleae</taxon>
        <taxon>Paspalinae</taxon>
        <taxon>Paspalum</taxon>
    </lineage>
</organism>
<dbReference type="PANTHER" id="PTHR48458">
    <property type="entry name" value="SET DOMAIN-CONTAINING PROTEIN"/>
    <property type="match status" value="1"/>
</dbReference>
<dbReference type="Proteomes" id="UP001341281">
    <property type="component" value="Chromosome 06"/>
</dbReference>
<feature type="region of interest" description="Disordered" evidence="1">
    <location>
        <begin position="197"/>
        <end position="216"/>
    </location>
</feature>
<evidence type="ECO:0000256" key="1">
    <source>
        <dbReference type="SAM" id="MobiDB-lite"/>
    </source>
</evidence>
<dbReference type="AlphaFoldDB" id="A0AAQ3WYX9"/>
<reference evidence="2 3" key="1">
    <citation type="submission" date="2024-02" db="EMBL/GenBank/DDBJ databases">
        <title>High-quality chromosome-scale genome assembly of Pensacola bahiagrass (Paspalum notatum Flugge var. saurae).</title>
        <authorList>
            <person name="Vega J.M."/>
            <person name="Podio M."/>
            <person name="Orjuela J."/>
            <person name="Siena L.A."/>
            <person name="Pessino S.C."/>
            <person name="Combes M.C."/>
            <person name="Mariac C."/>
            <person name="Albertini E."/>
            <person name="Pupilli F."/>
            <person name="Ortiz J.P.A."/>
            <person name="Leblanc O."/>
        </authorList>
    </citation>
    <scope>NUCLEOTIDE SEQUENCE [LARGE SCALE GENOMIC DNA]</scope>
    <source>
        <strain evidence="2">R1</strain>
        <tissue evidence="2">Leaf</tissue>
    </source>
</reference>
<feature type="compositionally biased region" description="Basic residues" evidence="1">
    <location>
        <begin position="206"/>
        <end position="216"/>
    </location>
</feature>
<dbReference type="Gene3D" id="2.170.270.10">
    <property type="entry name" value="SET domain"/>
    <property type="match status" value="1"/>
</dbReference>
<evidence type="ECO:0000313" key="2">
    <source>
        <dbReference type="EMBL" id="WVZ79437.1"/>
    </source>
</evidence>
<sequence length="216" mass="23895">MVAAEPSELTRKRSRKSAGALVVAKKKRRRLLPVNPCEDPAQHLCQMASLTTALTATGAVFSNYLTYLPDMAPRTANRATLEAGGMQRMLEHGECPPLLVVYDPMEGFTVEADRFTRDLTIITEYVGDVDYLRNREHDDGDSMMTLLSAAAPSRSLVICTDRRSNIERFINGINNHTQVGRKKHVAPMVDDERIVAGVSTKSTDRGKRRGKVPPVS</sequence>
<dbReference type="InterPro" id="IPR053114">
    <property type="entry name" value="ATXR5/ATXR6"/>
</dbReference>
<accession>A0AAQ3WYX9</accession>
<keyword evidence="3" id="KW-1185">Reference proteome</keyword>
<dbReference type="PANTHER" id="PTHR48458:SF1">
    <property type="entry name" value="SET DOMAIN-CONTAINING PROTEIN"/>
    <property type="match status" value="1"/>
</dbReference>